<evidence type="ECO:0000313" key="3">
    <source>
        <dbReference type="Proteomes" id="UP000273044"/>
    </source>
</evidence>
<organism evidence="2 3">
    <name type="scientific">Arachnia propionica</name>
    <dbReference type="NCBI Taxonomy" id="1750"/>
    <lineage>
        <taxon>Bacteria</taxon>
        <taxon>Bacillati</taxon>
        <taxon>Actinomycetota</taxon>
        <taxon>Actinomycetes</taxon>
        <taxon>Propionibacteriales</taxon>
        <taxon>Propionibacteriaceae</taxon>
        <taxon>Arachnia</taxon>
    </lineage>
</organism>
<dbReference type="PANTHER" id="PTHR37809">
    <property type="entry name" value="RIBOSOMAL PROTEIN S12 METHYLTHIOTRANSFERASE ACCESSORY FACTOR YCAO"/>
    <property type="match status" value="1"/>
</dbReference>
<dbReference type="Gene3D" id="3.30.40.250">
    <property type="match status" value="1"/>
</dbReference>
<dbReference type="Pfam" id="PF02624">
    <property type="entry name" value="YcaO"/>
    <property type="match status" value="1"/>
</dbReference>
<dbReference type="PROSITE" id="PS51664">
    <property type="entry name" value="YCAO"/>
    <property type="match status" value="1"/>
</dbReference>
<dbReference type="EMBL" id="LR134406">
    <property type="protein sequence ID" value="VEH71472.1"/>
    <property type="molecule type" value="Genomic_DNA"/>
</dbReference>
<keyword evidence="3" id="KW-1185">Reference proteome</keyword>
<dbReference type="Proteomes" id="UP000273044">
    <property type="component" value="Chromosome"/>
</dbReference>
<dbReference type="AlphaFoldDB" id="A0A448N2C2"/>
<reference evidence="2 3" key="1">
    <citation type="submission" date="2018-12" db="EMBL/GenBank/DDBJ databases">
        <authorList>
            <consortium name="Pathogen Informatics"/>
        </authorList>
    </citation>
    <scope>NUCLEOTIDE SEQUENCE [LARGE SCALE GENOMIC DNA]</scope>
    <source>
        <strain evidence="2 3">NCTC12967</strain>
    </source>
</reference>
<dbReference type="Gene3D" id="3.30.160.660">
    <property type="match status" value="1"/>
</dbReference>
<dbReference type="GeneID" id="64408209"/>
<gene>
    <name evidence="2" type="ORF">NCTC12967_02794</name>
</gene>
<dbReference type="RefSeq" id="WP_061787600.1">
    <property type="nucleotide sequence ID" value="NZ_LR134406.1"/>
</dbReference>
<name>A0A448N2C2_9ACTN</name>
<dbReference type="InterPro" id="IPR003776">
    <property type="entry name" value="YcaO-like_dom"/>
</dbReference>
<protein>
    <submittedName>
        <fullName evidence="2">Bacteriocin biosynthesis docking scaffold, SagD family</fullName>
    </submittedName>
</protein>
<dbReference type="Gene3D" id="3.30.1330.230">
    <property type="match status" value="1"/>
</dbReference>
<sequence>MTPSPRYPFASDERPQPDLGAALDPLCGIVTALRSPEIPGGAPEDFLCVVAEVADTRHYGGWYADRIAAGTAFGDPGRARNAAIGEAFERYCGNFLPPLTAPTSHAALVSRGKAVLGPDDLPRWSDEQLSRPGFAYREFTGDTEVEWVAGVDANGAETWAPASWVYLNYHHGPRRQLPRINHLNYSGIATGSSPADAARRALAELVERDAMVTWWYSGAGAAGLDQETIPGFRQRWQGGPLRVDLVVVPTDLPLIVVGAYVFDERTGVPASGFAAAPDAASAAEKASQEALQVWIASSGLLRPDGSSWRAIAEGILARRVYFPYRENRAYLDDAGDGFRHVKDLASQTQLWLDPRMLAHAHRFTSPTAMVSAEKLGTGSIDEVVAALTGRGHPPVAFDLTTPDVAEIGAATVRVLAPGLQPNAPAGYQYLGTARLHQRKQDLAPGTTPVLAPPPHN</sequence>
<evidence type="ECO:0000313" key="2">
    <source>
        <dbReference type="EMBL" id="VEH71472.1"/>
    </source>
</evidence>
<dbReference type="PANTHER" id="PTHR37809:SF1">
    <property type="entry name" value="RIBOSOMAL PROTEIN S12 METHYLTHIOTRANSFERASE ACCESSORY FACTOR YCAO"/>
    <property type="match status" value="1"/>
</dbReference>
<proteinExistence type="predicted"/>
<feature type="domain" description="YcaO" evidence="1">
    <location>
        <begin position="70"/>
        <end position="456"/>
    </location>
</feature>
<accession>A0A448N2C2</accession>
<evidence type="ECO:0000259" key="1">
    <source>
        <dbReference type="PROSITE" id="PS51664"/>
    </source>
</evidence>